<protein>
    <submittedName>
        <fullName evidence="1">Late expression factor 3</fullName>
    </submittedName>
</protein>
<dbReference type="EMBL" id="AJ715478">
    <property type="protein sequence ID" value="CAG29271.1"/>
    <property type="molecule type" value="Genomic_DNA"/>
</dbReference>
<dbReference type="Pfam" id="PF05847">
    <property type="entry name" value="Baculo_LEF-3"/>
    <property type="match status" value="1"/>
</dbReference>
<dbReference type="InterPro" id="IPR008415">
    <property type="entry name" value="Baculo_LEF-3"/>
</dbReference>
<proteinExistence type="predicted"/>
<accession>Q6KC26</accession>
<sequence length="91" mass="10442">TQSNERVVMTFNLKDSPEDDATIKASFFNNSYGNSHPKNLHILEANLNQLDELIENGFAHVYIYVTHDNKNNYNVLGITKHDIESNLYESL</sequence>
<feature type="non-terminal residue" evidence="1">
    <location>
        <position position="1"/>
    </location>
</feature>
<dbReference type="GO" id="GO:0003677">
    <property type="term" value="F:DNA binding"/>
    <property type="evidence" value="ECO:0007669"/>
    <property type="project" value="InterPro"/>
</dbReference>
<evidence type="ECO:0000313" key="1">
    <source>
        <dbReference type="EMBL" id="CAG29271.1"/>
    </source>
</evidence>
<gene>
    <name evidence="1" type="primary">lef3</name>
</gene>
<reference evidence="1" key="1">
    <citation type="submission" date="2004-05" db="EMBL/GenBank/DDBJ databases">
        <title>Three late expression factor genes of Orgyia ericae single-nucleocapsid nucleopolyhedrovirus.</title>
        <authorList>
            <person name="Gu Q.W."/>
        </authorList>
    </citation>
    <scope>NUCLEOTIDE SEQUENCE</scope>
</reference>
<organism evidence="1">
    <name type="scientific">Orgyia ericae nucleopolyhedrovirus</name>
    <dbReference type="NCBI Taxonomy" id="260683"/>
    <lineage>
        <taxon>Viruses</taxon>
        <taxon>Viruses incertae sedis</taxon>
        <taxon>Naldaviricetes</taxon>
        <taxon>Lefavirales</taxon>
        <taxon>Baculoviridae</taxon>
        <taxon>Alphabaculovirus</taxon>
    </lineage>
</organism>
<name>Q6KC26_9ABAC</name>
<reference evidence="1" key="2">
    <citation type="submission" date="2004-05" db="EMBL/GenBank/DDBJ databases">
        <authorList>
            <person name="Zhang C.X."/>
        </authorList>
    </citation>
    <scope>NUCLEOTIDE SEQUENCE</scope>
</reference>
<dbReference type="GO" id="GO:0006355">
    <property type="term" value="P:regulation of DNA-templated transcription"/>
    <property type="evidence" value="ECO:0007669"/>
    <property type="project" value="InterPro"/>
</dbReference>